<evidence type="ECO:0000313" key="2">
    <source>
        <dbReference type="EMBL" id="EME44854.1"/>
    </source>
</evidence>
<feature type="compositionally biased region" description="Polar residues" evidence="1">
    <location>
        <begin position="32"/>
        <end position="55"/>
    </location>
</feature>
<reference evidence="2 3" key="2">
    <citation type="journal article" date="2012" name="PLoS Pathog.">
        <title>Diverse lifestyles and strategies of plant pathogenesis encoded in the genomes of eighteen Dothideomycetes fungi.</title>
        <authorList>
            <person name="Ohm R.A."/>
            <person name="Feau N."/>
            <person name="Henrissat B."/>
            <person name="Schoch C.L."/>
            <person name="Horwitz B.A."/>
            <person name="Barry K.W."/>
            <person name="Condon B.J."/>
            <person name="Copeland A.C."/>
            <person name="Dhillon B."/>
            <person name="Glaser F."/>
            <person name="Hesse C.N."/>
            <person name="Kosti I."/>
            <person name="LaButti K."/>
            <person name="Lindquist E.A."/>
            <person name="Lucas S."/>
            <person name="Salamov A.A."/>
            <person name="Bradshaw R.E."/>
            <person name="Ciuffetti L."/>
            <person name="Hamelin R.C."/>
            <person name="Kema G.H.J."/>
            <person name="Lawrence C."/>
            <person name="Scott J.A."/>
            <person name="Spatafora J.W."/>
            <person name="Turgeon B.G."/>
            <person name="de Wit P.J.G.M."/>
            <person name="Zhong S."/>
            <person name="Goodwin S.B."/>
            <person name="Grigoriev I.V."/>
        </authorList>
    </citation>
    <scope>NUCLEOTIDE SEQUENCE [LARGE SCALE GENOMIC DNA]</scope>
    <source>
        <strain evidence="3">NZE10 / CBS 128990</strain>
    </source>
</reference>
<evidence type="ECO:0000256" key="1">
    <source>
        <dbReference type="SAM" id="MobiDB-lite"/>
    </source>
</evidence>
<reference evidence="3" key="1">
    <citation type="journal article" date="2012" name="PLoS Genet.">
        <title>The genomes of the fungal plant pathogens Cladosporium fulvum and Dothistroma septosporum reveal adaptation to different hosts and lifestyles but also signatures of common ancestry.</title>
        <authorList>
            <person name="de Wit P.J.G.M."/>
            <person name="van der Burgt A."/>
            <person name="Oekmen B."/>
            <person name="Stergiopoulos I."/>
            <person name="Abd-Elsalam K.A."/>
            <person name="Aerts A.L."/>
            <person name="Bahkali A.H."/>
            <person name="Beenen H.G."/>
            <person name="Chettri P."/>
            <person name="Cox M.P."/>
            <person name="Datema E."/>
            <person name="de Vries R.P."/>
            <person name="Dhillon B."/>
            <person name="Ganley A.R."/>
            <person name="Griffiths S.A."/>
            <person name="Guo Y."/>
            <person name="Hamelin R.C."/>
            <person name="Henrissat B."/>
            <person name="Kabir M.S."/>
            <person name="Jashni M.K."/>
            <person name="Kema G."/>
            <person name="Klaubauf S."/>
            <person name="Lapidus A."/>
            <person name="Levasseur A."/>
            <person name="Lindquist E."/>
            <person name="Mehrabi R."/>
            <person name="Ohm R.A."/>
            <person name="Owen T.J."/>
            <person name="Salamov A."/>
            <person name="Schwelm A."/>
            <person name="Schijlen E."/>
            <person name="Sun H."/>
            <person name="van den Burg H.A."/>
            <person name="van Ham R.C.H.J."/>
            <person name="Zhang S."/>
            <person name="Goodwin S.B."/>
            <person name="Grigoriev I.V."/>
            <person name="Collemare J."/>
            <person name="Bradshaw R.E."/>
        </authorList>
    </citation>
    <scope>NUCLEOTIDE SEQUENCE [LARGE SCALE GENOMIC DNA]</scope>
    <source>
        <strain evidence="3">NZE10 / CBS 128990</strain>
    </source>
</reference>
<dbReference type="AlphaFoldDB" id="N1PR08"/>
<feature type="compositionally biased region" description="Polar residues" evidence="1">
    <location>
        <begin position="336"/>
        <end position="355"/>
    </location>
</feature>
<evidence type="ECO:0000313" key="3">
    <source>
        <dbReference type="Proteomes" id="UP000016933"/>
    </source>
</evidence>
<keyword evidence="3" id="KW-1185">Reference proteome</keyword>
<protein>
    <submittedName>
        <fullName evidence="2">Uncharacterized protein</fullName>
    </submittedName>
</protein>
<proteinExistence type="predicted"/>
<feature type="region of interest" description="Disordered" evidence="1">
    <location>
        <begin position="32"/>
        <end position="70"/>
    </location>
</feature>
<dbReference type="Proteomes" id="UP000016933">
    <property type="component" value="Unassembled WGS sequence"/>
</dbReference>
<feature type="region of interest" description="Disordered" evidence="1">
    <location>
        <begin position="335"/>
        <end position="355"/>
    </location>
</feature>
<name>N1PR08_DOTSN</name>
<organism evidence="2 3">
    <name type="scientific">Dothistroma septosporum (strain NZE10 / CBS 128990)</name>
    <name type="common">Red band needle blight fungus</name>
    <name type="synonym">Mycosphaerella pini</name>
    <dbReference type="NCBI Taxonomy" id="675120"/>
    <lineage>
        <taxon>Eukaryota</taxon>
        <taxon>Fungi</taxon>
        <taxon>Dikarya</taxon>
        <taxon>Ascomycota</taxon>
        <taxon>Pezizomycotina</taxon>
        <taxon>Dothideomycetes</taxon>
        <taxon>Dothideomycetidae</taxon>
        <taxon>Mycosphaerellales</taxon>
        <taxon>Mycosphaerellaceae</taxon>
        <taxon>Dothistroma</taxon>
    </lineage>
</organism>
<sequence>MPPYSVLDGTATKSKTGKDRLRHTALHELPANTSSQWSSEIPQNTPAYGIASSSRGPEVPHRIPEYGDSSSCAARTVTETLYATFSANQHIFTQCPEASTVTITAYKANESTILSKVYAAVTEKDRTNTTTVDKDTVQAFYFMKSHTMQGPTKYSTFYIHGPMSYQDLGDSGAVDNCVLHRKRVHSLWKMFTYHCSQHYRAETYTRVVTVLITKTLVCSVRIRISPSLTLTRDTRYLLTSYSKHKTQPRQGRELSEEWANDPQPCFHITKSQHRGTFHEQVSVPYSMGTNPLKSESAPPAALDLSRAPELRSYQAPLRILSYPIHLVHLRHLHDPTVSQSPETHGSMTRAGNSENAMKYSTSPTYVPTYLPTYLIGLAWFGLA</sequence>
<accession>N1PR08</accession>
<dbReference type="EMBL" id="KB446538">
    <property type="protein sequence ID" value="EME44854.1"/>
    <property type="molecule type" value="Genomic_DNA"/>
</dbReference>
<dbReference type="HOGENOM" id="CLU_721644_0_0_1"/>
<gene>
    <name evidence="2" type="ORF">DOTSEDRAFT_33486</name>
</gene>